<protein>
    <submittedName>
        <fullName evidence="3">U3 small nucleolar rna-associated protein 25</fullName>
    </submittedName>
</protein>
<dbReference type="GO" id="GO:0034511">
    <property type="term" value="F:U3 snoRNA binding"/>
    <property type="evidence" value="ECO:0007669"/>
    <property type="project" value="InterPro"/>
</dbReference>
<keyword evidence="4" id="KW-1185">Reference proteome</keyword>
<feature type="domain" description="UTP25 NTP hydrolase-like" evidence="2">
    <location>
        <begin position="197"/>
        <end position="241"/>
    </location>
</feature>
<feature type="compositionally biased region" description="Polar residues" evidence="1">
    <location>
        <begin position="1"/>
        <end position="14"/>
    </location>
</feature>
<comment type="caution">
    <text evidence="3">The sequence shown here is derived from an EMBL/GenBank/DDBJ whole genome shotgun (WGS) entry which is preliminary data.</text>
</comment>
<dbReference type="GO" id="GO:0000462">
    <property type="term" value="P:maturation of SSU-rRNA from tricistronic rRNA transcript (SSU-rRNA, 5.8S rRNA, LSU-rRNA)"/>
    <property type="evidence" value="ECO:0007669"/>
    <property type="project" value="TreeGrafter"/>
</dbReference>
<dbReference type="InterPro" id="IPR053940">
    <property type="entry name" value="UTP25_NTPase-like"/>
</dbReference>
<gene>
    <name evidence="3" type="primary">UTP25</name>
    <name evidence="3" type="ORF">CFP56_014880</name>
</gene>
<dbReference type="Proteomes" id="UP000237347">
    <property type="component" value="Unassembled WGS sequence"/>
</dbReference>
<dbReference type="Pfam" id="PF22916">
    <property type="entry name" value="UTP25_NTPase-like"/>
    <property type="match status" value="1"/>
</dbReference>
<dbReference type="GO" id="GO:0019843">
    <property type="term" value="F:rRNA binding"/>
    <property type="evidence" value="ECO:0007669"/>
    <property type="project" value="TreeGrafter"/>
</dbReference>
<proteinExistence type="predicted"/>
<evidence type="ECO:0000313" key="3">
    <source>
        <dbReference type="EMBL" id="KAK7841792.1"/>
    </source>
</evidence>
<name>A0AAW0KRL7_QUESU</name>
<accession>A0AAW0KRL7</accession>
<evidence type="ECO:0000256" key="1">
    <source>
        <dbReference type="SAM" id="MobiDB-lite"/>
    </source>
</evidence>
<evidence type="ECO:0000259" key="2">
    <source>
        <dbReference type="Pfam" id="PF22916"/>
    </source>
</evidence>
<dbReference type="EMBL" id="PKMF04000234">
    <property type="protein sequence ID" value="KAK7841792.1"/>
    <property type="molecule type" value="Genomic_DNA"/>
</dbReference>
<dbReference type="PANTHER" id="PTHR12933">
    <property type="entry name" value="ORF PROTEIN-RELATED"/>
    <property type="match status" value="1"/>
</dbReference>
<sequence length="306" mass="35153">MTSSLHTIESTIQQPDMVDPGEQGEDAETEDDHEASDTDQEHDIRANCQTSTDGSECMSSFTIHLEHKLSKEEVDNMSTKKWKYKWEVPVVGMSNCKWMGTEECFLKEVNTNSDYGLKLKLYKHWLDVYKTSGGDDFHSSKERLFFSLCKFNESMWIQGFAYRFKKSLVASRATAIGIYCTVTRNPFISKAGKKIQLNHVLKTRDLVTKNDTKLAKHPERADNEILNGDSFLDHGFTRPKVNVDHIDRFLKEFGTQEVEDDEDELSQQTLGNSKAKKSSKPSDFLELFGGKRDEEDHFMFGIKFTR</sequence>
<feature type="compositionally biased region" description="Acidic residues" evidence="1">
    <location>
        <begin position="22"/>
        <end position="34"/>
    </location>
</feature>
<evidence type="ECO:0000313" key="4">
    <source>
        <dbReference type="Proteomes" id="UP000237347"/>
    </source>
</evidence>
<reference evidence="3 4" key="1">
    <citation type="journal article" date="2018" name="Sci. Data">
        <title>The draft genome sequence of cork oak.</title>
        <authorList>
            <person name="Ramos A.M."/>
            <person name="Usie A."/>
            <person name="Barbosa P."/>
            <person name="Barros P.M."/>
            <person name="Capote T."/>
            <person name="Chaves I."/>
            <person name="Simoes F."/>
            <person name="Abreu I."/>
            <person name="Carrasquinho I."/>
            <person name="Faro C."/>
            <person name="Guimaraes J.B."/>
            <person name="Mendonca D."/>
            <person name="Nobrega F."/>
            <person name="Rodrigues L."/>
            <person name="Saibo N.J.M."/>
            <person name="Varela M.C."/>
            <person name="Egas C."/>
            <person name="Matos J."/>
            <person name="Miguel C.M."/>
            <person name="Oliveira M.M."/>
            <person name="Ricardo C.P."/>
            <person name="Goncalves S."/>
        </authorList>
    </citation>
    <scope>NUCLEOTIDE SEQUENCE [LARGE SCALE GENOMIC DNA]</scope>
    <source>
        <strain evidence="4">cv. HL8</strain>
    </source>
</reference>
<feature type="compositionally biased region" description="Basic and acidic residues" evidence="1">
    <location>
        <begin position="35"/>
        <end position="44"/>
    </location>
</feature>
<dbReference type="PANTHER" id="PTHR12933:SF0">
    <property type="entry name" value="U3 SMALL NUCLEOLAR RNA-ASSOCIATED PROTEIN 25 HOMOLOG"/>
    <property type="match status" value="1"/>
</dbReference>
<dbReference type="AlphaFoldDB" id="A0AAW0KRL7"/>
<organism evidence="3 4">
    <name type="scientific">Quercus suber</name>
    <name type="common">Cork oak</name>
    <dbReference type="NCBI Taxonomy" id="58331"/>
    <lineage>
        <taxon>Eukaryota</taxon>
        <taxon>Viridiplantae</taxon>
        <taxon>Streptophyta</taxon>
        <taxon>Embryophyta</taxon>
        <taxon>Tracheophyta</taxon>
        <taxon>Spermatophyta</taxon>
        <taxon>Magnoliopsida</taxon>
        <taxon>eudicotyledons</taxon>
        <taxon>Gunneridae</taxon>
        <taxon>Pentapetalae</taxon>
        <taxon>rosids</taxon>
        <taxon>fabids</taxon>
        <taxon>Fagales</taxon>
        <taxon>Fagaceae</taxon>
        <taxon>Quercus</taxon>
    </lineage>
</organism>
<dbReference type="InterPro" id="IPR010678">
    <property type="entry name" value="UTP25"/>
</dbReference>
<feature type="region of interest" description="Disordered" evidence="1">
    <location>
        <begin position="1"/>
        <end position="44"/>
    </location>
</feature>
<dbReference type="GO" id="GO:0032040">
    <property type="term" value="C:small-subunit processome"/>
    <property type="evidence" value="ECO:0007669"/>
    <property type="project" value="TreeGrafter"/>
</dbReference>
<feature type="region of interest" description="Disordered" evidence="1">
    <location>
        <begin position="261"/>
        <end position="286"/>
    </location>
</feature>